<reference evidence="2" key="3">
    <citation type="submission" date="2016-03" db="UniProtKB">
        <authorList>
            <consortium name="EnsemblProtists"/>
        </authorList>
    </citation>
    <scope>IDENTIFICATION</scope>
</reference>
<protein>
    <submittedName>
        <fullName evidence="1 2">Uncharacterized protein</fullName>
    </submittedName>
</protein>
<reference evidence="3" key="2">
    <citation type="submission" date="2012-11" db="EMBL/GenBank/DDBJ databases">
        <authorList>
            <person name="Kuo A."/>
            <person name="Curtis B.A."/>
            <person name="Tanifuji G."/>
            <person name="Burki F."/>
            <person name="Gruber A."/>
            <person name="Irimia M."/>
            <person name="Maruyama S."/>
            <person name="Arias M.C."/>
            <person name="Ball S.G."/>
            <person name="Gile G.H."/>
            <person name="Hirakawa Y."/>
            <person name="Hopkins J.F."/>
            <person name="Rensing S.A."/>
            <person name="Schmutz J."/>
            <person name="Symeonidi A."/>
            <person name="Elias M."/>
            <person name="Eveleigh R.J."/>
            <person name="Herman E.K."/>
            <person name="Klute M.J."/>
            <person name="Nakayama T."/>
            <person name="Obornik M."/>
            <person name="Reyes-Prieto A."/>
            <person name="Armbrust E.V."/>
            <person name="Aves S.J."/>
            <person name="Beiko R.G."/>
            <person name="Coutinho P."/>
            <person name="Dacks J.B."/>
            <person name="Durnford D.G."/>
            <person name="Fast N.M."/>
            <person name="Green B.R."/>
            <person name="Grisdale C."/>
            <person name="Hempe F."/>
            <person name="Henrissat B."/>
            <person name="Hoppner M.P."/>
            <person name="Ishida K.-I."/>
            <person name="Kim E."/>
            <person name="Koreny L."/>
            <person name="Kroth P.G."/>
            <person name="Liu Y."/>
            <person name="Malik S.-B."/>
            <person name="Maier U.G."/>
            <person name="McRose D."/>
            <person name="Mock T."/>
            <person name="Neilson J.A."/>
            <person name="Onodera N.T."/>
            <person name="Poole A.M."/>
            <person name="Pritham E.J."/>
            <person name="Richards T.A."/>
            <person name="Rocap G."/>
            <person name="Roy S.W."/>
            <person name="Sarai C."/>
            <person name="Schaack S."/>
            <person name="Shirato S."/>
            <person name="Slamovits C.H."/>
            <person name="Spencer D.F."/>
            <person name="Suzuki S."/>
            <person name="Worden A.Z."/>
            <person name="Zauner S."/>
            <person name="Barry K."/>
            <person name="Bell C."/>
            <person name="Bharti A.K."/>
            <person name="Crow J.A."/>
            <person name="Grimwood J."/>
            <person name="Kramer R."/>
            <person name="Lindquist E."/>
            <person name="Lucas S."/>
            <person name="Salamov A."/>
            <person name="McFadden G.I."/>
            <person name="Lane C.E."/>
            <person name="Keeling P.J."/>
            <person name="Gray M.W."/>
            <person name="Grigoriev I.V."/>
            <person name="Archibald J.M."/>
        </authorList>
    </citation>
    <scope>NUCLEOTIDE SEQUENCE</scope>
    <source>
        <strain evidence="3">CCMP2712</strain>
    </source>
</reference>
<reference evidence="1 3" key="1">
    <citation type="journal article" date="2012" name="Nature">
        <title>Algal genomes reveal evolutionary mosaicism and the fate of nucleomorphs.</title>
        <authorList>
            <consortium name="DOE Joint Genome Institute"/>
            <person name="Curtis B.A."/>
            <person name="Tanifuji G."/>
            <person name="Burki F."/>
            <person name="Gruber A."/>
            <person name="Irimia M."/>
            <person name="Maruyama S."/>
            <person name="Arias M.C."/>
            <person name="Ball S.G."/>
            <person name="Gile G.H."/>
            <person name="Hirakawa Y."/>
            <person name="Hopkins J.F."/>
            <person name="Kuo A."/>
            <person name="Rensing S.A."/>
            <person name="Schmutz J."/>
            <person name="Symeonidi A."/>
            <person name="Elias M."/>
            <person name="Eveleigh R.J."/>
            <person name="Herman E.K."/>
            <person name="Klute M.J."/>
            <person name="Nakayama T."/>
            <person name="Obornik M."/>
            <person name="Reyes-Prieto A."/>
            <person name="Armbrust E.V."/>
            <person name="Aves S.J."/>
            <person name="Beiko R.G."/>
            <person name="Coutinho P."/>
            <person name="Dacks J.B."/>
            <person name="Durnford D.G."/>
            <person name="Fast N.M."/>
            <person name="Green B.R."/>
            <person name="Grisdale C.J."/>
            <person name="Hempel F."/>
            <person name="Henrissat B."/>
            <person name="Hoppner M.P."/>
            <person name="Ishida K."/>
            <person name="Kim E."/>
            <person name="Koreny L."/>
            <person name="Kroth P.G."/>
            <person name="Liu Y."/>
            <person name="Malik S.B."/>
            <person name="Maier U.G."/>
            <person name="McRose D."/>
            <person name="Mock T."/>
            <person name="Neilson J.A."/>
            <person name="Onodera N.T."/>
            <person name="Poole A.M."/>
            <person name="Pritham E.J."/>
            <person name="Richards T.A."/>
            <person name="Rocap G."/>
            <person name="Roy S.W."/>
            <person name="Sarai C."/>
            <person name="Schaack S."/>
            <person name="Shirato S."/>
            <person name="Slamovits C.H."/>
            <person name="Spencer D.F."/>
            <person name="Suzuki S."/>
            <person name="Worden A.Z."/>
            <person name="Zauner S."/>
            <person name="Barry K."/>
            <person name="Bell C."/>
            <person name="Bharti A.K."/>
            <person name="Crow J.A."/>
            <person name="Grimwood J."/>
            <person name="Kramer R."/>
            <person name="Lindquist E."/>
            <person name="Lucas S."/>
            <person name="Salamov A."/>
            <person name="McFadden G.I."/>
            <person name="Lane C.E."/>
            <person name="Keeling P.J."/>
            <person name="Gray M.W."/>
            <person name="Grigoriev I.V."/>
            <person name="Archibald J.M."/>
        </authorList>
    </citation>
    <scope>NUCLEOTIDE SEQUENCE</scope>
    <source>
        <strain evidence="1 3">CCMP2712</strain>
    </source>
</reference>
<dbReference type="EnsemblProtists" id="EKX39719">
    <property type="protein sequence ID" value="EKX39719"/>
    <property type="gene ID" value="GUITHDRAFT_143302"/>
</dbReference>
<gene>
    <name evidence="1" type="ORF">GUITHDRAFT_143302</name>
</gene>
<dbReference type="Proteomes" id="UP000011087">
    <property type="component" value="Unassembled WGS sequence"/>
</dbReference>
<dbReference type="RefSeq" id="XP_005826699.1">
    <property type="nucleotide sequence ID" value="XM_005826642.1"/>
</dbReference>
<accession>L1IV06</accession>
<evidence type="ECO:0000313" key="2">
    <source>
        <dbReference type="EnsemblProtists" id="EKX39719"/>
    </source>
</evidence>
<sequence length="158" mass="18009">MHCFAGDVSRCTVPEMLRCSERCGLPCGAVVGYMLMMKPLAGIPTWYPHHIHSLEEQLVRISLCWDPSFFRCLWSKGNTNERNYCIMFLRELFGPSSYEMIGMAPDELCKLMSVVLDSDRMMKLCQRHASEVTIETCQNHAQDEAKGTTVSSKDMFVI</sequence>
<dbReference type="EMBL" id="JH993037">
    <property type="protein sequence ID" value="EKX39719.1"/>
    <property type="molecule type" value="Genomic_DNA"/>
</dbReference>
<keyword evidence="3" id="KW-1185">Reference proteome</keyword>
<dbReference type="PaxDb" id="55529-EKX39719"/>
<dbReference type="HOGENOM" id="CLU_1672621_0_0_1"/>
<organism evidence="1">
    <name type="scientific">Guillardia theta (strain CCMP2712)</name>
    <name type="common">Cryptophyte</name>
    <dbReference type="NCBI Taxonomy" id="905079"/>
    <lineage>
        <taxon>Eukaryota</taxon>
        <taxon>Cryptophyceae</taxon>
        <taxon>Pyrenomonadales</taxon>
        <taxon>Geminigeraceae</taxon>
        <taxon>Guillardia</taxon>
    </lineage>
</organism>
<name>L1IV06_GUITC</name>
<dbReference type="GeneID" id="17296490"/>
<proteinExistence type="predicted"/>
<dbReference type="KEGG" id="gtt:GUITHDRAFT_143302"/>
<evidence type="ECO:0000313" key="3">
    <source>
        <dbReference type="Proteomes" id="UP000011087"/>
    </source>
</evidence>
<evidence type="ECO:0000313" key="1">
    <source>
        <dbReference type="EMBL" id="EKX39719.1"/>
    </source>
</evidence>
<dbReference type="AlphaFoldDB" id="L1IV06"/>